<reference evidence="2 3" key="1">
    <citation type="submission" date="2019-06" db="EMBL/GenBank/DDBJ databases">
        <authorList>
            <person name="Jiang L."/>
        </authorList>
    </citation>
    <scope>NUCLEOTIDE SEQUENCE [LARGE SCALE GENOMIC DNA]</scope>
    <source>
        <strain evidence="2 3">YIM 48858</strain>
    </source>
</reference>
<keyword evidence="1" id="KW-1133">Transmembrane helix</keyword>
<sequence length="178" mass="19489">MADLLRPEIRDALWRGREAIAGMAIVLLALWLGLSTFGITRWVAGALGLAGLGLVWTGVQRWRFSRSQGGPGFVQVDERRLVYWGPLDGGTMDLDNLARLDLDPGAGRWLLTGLRGEVLAVPTTAQGSEALFDLFTALPGLRPEAMLSALERTEGPPVTLWRAPNVVVLPRPEVRRLR</sequence>
<feature type="transmembrane region" description="Helical" evidence="1">
    <location>
        <begin position="39"/>
        <end position="59"/>
    </location>
</feature>
<gene>
    <name evidence="2" type="ORF">FHG71_08270</name>
</gene>
<organism evidence="2 3">
    <name type="scientific">Rubellimicrobium roseum</name>
    <dbReference type="NCBI Taxonomy" id="687525"/>
    <lineage>
        <taxon>Bacteria</taxon>
        <taxon>Pseudomonadati</taxon>
        <taxon>Pseudomonadota</taxon>
        <taxon>Alphaproteobacteria</taxon>
        <taxon>Rhodobacterales</taxon>
        <taxon>Roseobacteraceae</taxon>
        <taxon>Rubellimicrobium</taxon>
    </lineage>
</organism>
<keyword evidence="1" id="KW-0472">Membrane</keyword>
<dbReference type="AlphaFoldDB" id="A0A5C4NEN9"/>
<keyword evidence="3" id="KW-1185">Reference proteome</keyword>
<feature type="transmembrane region" description="Helical" evidence="1">
    <location>
        <begin position="12"/>
        <end position="33"/>
    </location>
</feature>
<comment type="caution">
    <text evidence="2">The sequence shown here is derived from an EMBL/GenBank/DDBJ whole genome shotgun (WGS) entry which is preliminary data.</text>
</comment>
<accession>A0A5C4NEN9</accession>
<evidence type="ECO:0000256" key="1">
    <source>
        <dbReference type="SAM" id="Phobius"/>
    </source>
</evidence>
<proteinExistence type="predicted"/>
<dbReference type="OrthoDB" id="7851333at2"/>
<dbReference type="EMBL" id="VDFV01000008">
    <property type="protein sequence ID" value="TNC72375.1"/>
    <property type="molecule type" value="Genomic_DNA"/>
</dbReference>
<dbReference type="Proteomes" id="UP000305709">
    <property type="component" value="Unassembled WGS sequence"/>
</dbReference>
<dbReference type="RefSeq" id="WP_139081158.1">
    <property type="nucleotide sequence ID" value="NZ_VDFV01000008.1"/>
</dbReference>
<name>A0A5C4NEN9_9RHOB</name>
<evidence type="ECO:0000313" key="2">
    <source>
        <dbReference type="EMBL" id="TNC72375.1"/>
    </source>
</evidence>
<evidence type="ECO:0000313" key="3">
    <source>
        <dbReference type="Proteomes" id="UP000305709"/>
    </source>
</evidence>
<protein>
    <submittedName>
        <fullName evidence="2">Uncharacterized protein</fullName>
    </submittedName>
</protein>
<keyword evidence="1" id="KW-0812">Transmembrane</keyword>